<comment type="caution">
    <text evidence="7">The sequence shown here is derived from an EMBL/GenBank/DDBJ whole genome shotgun (WGS) entry which is preliminary data.</text>
</comment>
<comment type="subcellular location">
    <subcellularLocation>
        <location evidence="1">Membrane</location>
        <topology evidence="1">Multi-pass membrane protein</topology>
    </subcellularLocation>
</comment>
<dbReference type="RefSeq" id="WP_301209707.1">
    <property type="nucleotide sequence ID" value="NZ_JAROCF010000001.1"/>
</dbReference>
<feature type="transmembrane region" description="Helical" evidence="5">
    <location>
        <begin position="40"/>
        <end position="65"/>
    </location>
</feature>
<feature type="transmembrane region" description="Helical" evidence="5">
    <location>
        <begin position="71"/>
        <end position="87"/>
    </location>
</feature>
<feature type="transmembrane region" description="Helical" evidence="5">
    <location>
        <begin position="364"/>
        <end position="388"/>
    </location>
</feature>
<feature type="transmembrane region" description="Helical" evidence="5">
    <location>
        <begin position="287"/>
        <end position="310"/>
    </location>
</feature>
<gene>
    <name evidence="7" type="ORF">P5G50_00365</name>
</gene>
<dbReference type="Proteomes" id="UP001174208">
    <property type="component" value="Unassembled WGS sequence"/>
</dbReference>
<feature type="transmembrane region" description="Helical" evidence="5">
    <location>
        <begin position="99"/>
        <end position="123"/>
    </location>
</feature>
<sequence>MSRTAAPERASTDNGAASRLAAADRARTALGRFPSRGPDAVTVLTVYLVLLLVVPSSMSFAALGSVAGRPASAWALAATIWWCWYHLQRSRPLKAPIQPVRLAVAGLLVAAGISYACAMLRGLVGPEISVADNGLLRLVSWAGILLVANDGLDDLERFRTLLRRIAIAGGLMATLGILQFITGESLISWINIPGMSSAVSFAGVDVRSGFVRAAGTASHPLEYGVVLSIAFPIAVSLALEDHGRSRIVRWFPVLAIGVASLLSVSRSALIGLVVGLLLLFPTWTRRVRILFATVGLAAAAAVVAVVPGLAGTIRGMFTGISGDSSALSRVDSYDSAAEYFSRFPIVGKGFGTFLPSYHILDNQYLLLAIELGALGILAFASLIGAAFWCAHRARRLSPTPLDRSLSQAIFASVAAGGTLMAFFDGFSFPMSVGMLFLLLGICGGARRVMMSRPAV</sequence>
<feature type="transmembrane region" description="Helical" evidence="5">
    <location>
        <begin position="164"/>
        <end position="181"/>
    </location>
</feature>
<dbReference type="InterPro" id="IPR051533">
    <property type="entry name" value="WaaL-like"/>
</dbReference>
<reference evidence="7" key="1">
    <citation type="submission" date="2023-06" db="EMBL/GenBank/DDBJ databases">
        <title>MT1 and MT2 Draft Genomes of Novel Species.</title>
        <authorList>
            <person name="Venkateswaran K."/>
        </authorList>
    </citation>
    <scope>NUCLEOTIDE SEQUENCE</scope>
    <source>
        <strain evidence="7">F6_8S_P_1B</strain>
    </source>
</reference>
<feature type="transmembrane region" description="Helical" evidence="5">
    <location>
        <begin position="135"/>
        <end position="152"/>
    </location>
</feature>
<keyword evidence="8" id="KW-1185">Reference proteome</keyword>
<proteinExistence type="predicted"/>
<organism evidence="7 8">
    <name type="scientific">Leifsonia williamsii</name>
    <dbReference type="NCBI Taxonomy" id="3035919"/>
    <lineage>
        <taxon>Bacteria</taxon>
        <taxon>Bacillati</taxon>
        <taxon>Actinomycetota</taxon>
        <taxon>Actinomycetes</taxon>
        <taxon>Micrococcales</taxon>
        <taxon>Microbacteriaceae</taxon>
        <taxon>Leifsonia</taxon>
    </lineage>
</organism>
<evidence type="ECO:0000256" key="3">
    <source>
        <dbReference type="ARBA" id="ARBA00022989"/>
    </source>
</evidence>
<accession>A0ABT8K8R0</accession>
<evidence type="ECO:0000256" key="4">
    <source>
        <dbReference type="ARBA" id="ARBA00023136"/>
    </source>
</evidence>
<feature type="domain" description="O-antigen ligase-related" evidence="6">
    <location>
        <begin position="253"/>
        <end position="380"/>
    </location>
</feature>
<dbReference type="Pfam" id="PF04932">
    <property type="entry name" value="Wzy_C"/>
    <property type="match status" value="1"/>
</dbReference>
<dbReference type="PANTHER" id="PTHR37422:SF23">
    <property type="entry name" value="TEICHURONIC ACID BIOSYNTHESIS PROTEIN TUAE"/>
    <property type="match status" value="1"/>
</dbReference>
<dbReference type="PANTHER" id="PTHR37422">
    <property type="entry name" value="TEICHURONIC ACID BIOSYNTHESIS PROTEIN TUAE"/>
    <property type="match status" value="1"/>
</dbReference>
<keyword evidence="2 5" id="KW-0812">Transmembrane</keyword>
<evidence type="ECO:0000256" key="5">
    <source>
        <dbReference type="SAM" id="Phobius"/>
    </source>
</evidence>
<evidence type="ECO:0000256" key="1">
    <source>
        <dbReference type="ARBA" id="ARBA00004141"/>
    </source>
</evidence>
<keyword evidence="4 5" id="KW-0472">Membrane</keyword>
<feature type="transmembrane region" description="Helical" evidence="5">
    <location>
        <begin position="220"/>
        <end position="239"/>
    </location>
</feature>
<evidence type="ECO:0000259" key="6">
    <source>
        <dbReference type="Pfam" id="PF04932"/>
    </source>
</evidence>
<keyword evidence="3 5" id="KW-1133">Transmembrane helix</keyword>
<evidence type="ECO:0000313" key="7">
    <source>
        <dbReference type="EMBL" id="MDN4612887.1"/>
    </source>
</evidence>
<evidence type="ECO:0000313" key="8">
    <source>
        <dbReference type="Proteomes" id="UP001174208"/>
    </source>
</evidence>
<dbReference type="EMBL" id="JAROCF010000001">
    <property type="protein sequence ID" value="MDN4612887.1"/>
    <property type="molecule type" value="Genomic_DNA"/>
</dbReference>
<feature type="transmembrane region" description="Helical" evidence="5">
    <location>
        <begin position="251"/>
        <end position="280"/>
    </location>
</feature>
<protein>
    <submittedName>
        <fullName evidence="7">O-antigen ligase family protein</fullName>
    </submittedName>
</protein>
<keyword evidence="7" id="KW-0436">Ligase</keyword>
<dbReference type="GO" id="GO:0016874">
    <property type="term" value="F:ligase activity"/>
    <property type="evidence" value="ECO:0007669"/>
    <property type="project" value="UniProtKB-KW"/>
</dbReference>
<evidence type="ECO:0000256" key="2">
    <source>
        <dbReference type="ARBA" id="ARBA00022692"/>
    </source>
</evidence>
<dbReference type="InterPro" id="IPR007016">
    <property type="entry name" value="O-antigen_ligase-rel_domated"/>
</dbReference>
<name>A0ABT8K8R0_9MICO</name>